<dbReference type="EMBL" id="JAKWBI020000602">
    <property type="protein sequence ID" value="KAJ2893478.1"/>
    <property type="molecule type" value="Genomic_DNA"/>
</dbReference>
<keyword evidence="3" id="KW-1185">Reference proteome</keyword>
<organism evidence="2 3">
    <name type="scientific">Zalerion maritima</name>
    <dbReference type="NCBI Taxonomy" id="339359"/>
    <lineage>
        <taxon>Eukaryota</taxon>
        <taxon>Fungi</taxon>
        <taxon>Dikarya</taxon>
        <taxon>Ascomycota</taxon>
        <taxon>Pezizomycotina</taxon>
        <taxon>Sordariomycetes</taxon>
        <taxon>Lulworthiomycetidae</taxon>
        <taxon>Lulworthiales</taxon>
        <taxon>Lulworthiaceae</taxon>
        <taxon>Zalerion</taxon>
    </lineage>
</organism>
<evidence type="ECO:0000313" key="2">
    <source>
        <dbReference type="EMBL" id="KAJ2893478.1"/>
    </source>
</evidence>
<sequence length="144" mass="15337">MWKRSAHYDTIPAAAPSHPRNAQTIHVFRRRNRLHKRDLSCRDYELCVSYDAEVGCMDEYYDVTDEAGSVVNLVTGDFELPDGTTGNTITGDYVLPDSTTGSSSGSSSSSSSSSDDNDESSAIALRYGSAVGMALALAAMAGLA</sequence>
<dbReference type="Proteomes" id="UP001201980">
    <property type="component" value="Unassembled WGS sequence"/>
</dbReference>
<protein>
    <submittedName>
        <fullName evidence="2">Uncharacterized protein</fullName>
    </submittedName>
</protein>
<feature type="compositionally biased region" description="Low complexity" evidence="1">
    <location>
        <begin position="97"/>
        <end position="114"/>
    </location>
</feature>
<evidence type="ECO:0000256" key="1">
    <source>
        <dbReference type="SAM" id="MobiDB-lite"/>
    </source>
</evidence>
<evidence type="ECO:0000313" key="3">
    <source>
        <dbReference type="Proteomes" id="UP001201980"/>
    </source>
</evidence>
<accession>A0AAD5RKR4</accession>
<feature type="region of interest" description="Disordered" evidence="1">
    <location>
        <begin position="82"/>
        <end position="119"/>
    </location>
</feature>
<comment type="caution">
    <text evidence="2">The sequence shown here is derived from an EMBL/GenBank/DDBJ whole genome shotgun (WGS) entry which is preliminary data.</text>
</comment>
<name>A0AAD5RKR4_9PEZI</name>
<dbReference type="AlphaFoldDB" id="A0AAD5RKR4"/>
<reference evidence="2" key="1">
    <citation type="submission" date="2022-07" db="EMBL/GenBank/DDBJ databases">
        <title>Draft genome sequence of Zalerion maritima ATCC 34329, a (micro)plastics degrading marine fungus.</title>
        <authorList>
            <person name="Paco A."/>
            <person name="Goncalves M.F.M."/>
            <person name="Rocha-Santos T.A.P."/>
            <person name="Alves A."/>
        </authorList>
    </citation>
    <scope>NUCLEOTIDE SEQUENCE</scope>
    <source>
        <strain evidence="2">ATCC 34329</strain>
    </source>
</reference>
<gene>
    <name evidence="2" type="ORF">MKZ38_008655</name>
</gene>
<proteinExistence type="predicted"/>